<comment type="subunit">
    <text evidence="3">Monomer.</text>
</comment>
<dbReference type="OrthoDB" id="9808813at2"/>
<keyword evidence="6" id="KW-1185">Reference proteome</keyword>
<sequence length="395" mass="43631">MERAILLADVDAFYASVHQALDPGLKGRPVVVAGDPAARRGVVLAASYEAKGRGVKTGMPVREARRLCPDGVFLKPQHHLYLHFSTRILGIMRDFTPLVEPFSIDEAFLDVTGCRNLFGPPEEIALALKRRIRREVGVTCSVGIGPNKLLAKMAAGLRKPDGLTVLRHEDVPARLWPLPVRELFGVGPRYEEHLRRLGIRTIGDLASFPVRVLKMRFGVYGELLWRCANGVDESPVDPRSLDRCKSAGHQITLPRDYRRHGEIRVVILELADQVAARVRAGGYAGRTVVLSLKDAGFRYLSRLKTLPAPTDLAADIYRAAASLLERHWPEGWPVRMVGVALAGLVARPPVQATLFGERERLEAAERACDHIRERFGARAVFRASSLTGAGVLYAR</sequence>
<keyword evidence="3" id="KW-0235">DNA replication</keyword>
<accession>B1I2R6</accession>
<dbReference type="PANTHER" id="PTHR11076">
    <property type="entry name" value="DNA REPAIR POLYMERASE UMUC / TRANSFERASE FAMILY MEMBER"/>
    <property type="match status" value="1"/>
</dbReference>
<dbReference type="GO" id="GO:0000287">
    <property type="term" value="F:magnesium ion binding"/>
    <property type="evidence" value="ECO:0007669"/>
    <property type="project" value="UniProtKB-UniRule"/>
</dbReference>
<dbReference type="InterPro" id="IPR017961">
    <property type="entry name" value="DNA_pol_Y-fam_little_finger"/>
</dbReference>
<comment type="subcellular location">
    <subcellularLocation>
        <location evidence="3">Cytoplasm</location>
    </subcellularLocation>
</comment>
<feature type="active site" evidence="3">
    <location>
        <position position="106"/>
    </location>
</feature>
<proteinExistence type="inferred from homology"/>
<dbReference type="Pfam" id="PF11799">
    <property type="entry name" value="IMS_C"/>
    <property type="match status" value="1"/>
</dbReference>
<protein>
    <recommendedName>
        <fullName evidence="3">DNA polymerase IV</fullName>
        <shortName evidence="3">Pol IV</shortName>
        <ecNumber evidence="3">2.7.7.7</ecNumber>
    </recommendedName>
</protein>
<dbReference type="GO" id="GO:0003684">
    <property type="term" value="F:damaged DNA binding"/>
    <property type="evidence" value="ECO:0007669"/>
    <property type="project" value="InterPro"/>
</dbReference>
<comment type="cofactor">
    <cofactor evidence="3">
        <name>Mg(2+)</name>
        <dbReference type="ChEBI" id="CHEBI:18420"/>
    </cofactor>
    <text evidence="3">Binds 2 magnesium ions per subunit.</text>
</comment>
<dbReference type="GO" id="GO:0006281">
    <property type="term" value="P:DNA repair"/>
    <property type="evidence" value="ECO:0007669"/>
    <property type="project" value="UniProtKB-UniRule"/>
</dbReference>
<evidence type="ECO:0000313" key="6">
    <source>
        <dbReference type="Proteomes" id="UP000008544"/>
    </source>
</evidence>
<evidence type="ECO:0000259" key="4">
    <source>
        <dbReference type="PROSITE" id="PS50173"/>
    </source>
</evidence>
<dbReference type="InterPro" id="IPR024728">
    <property type="entry name" value="PolY_HhH_motif"/>
</dbReference>
<dbReference type="GO" id="GO:0005829">
    <property type="term" value="C:cytosol"/>
    <property type="evidence" value="ECO:0007669"/>
    <property type="project" value="TreeGrafter"/>
</dbReference>
<dbReference type="Gene3D" id="1.10.150.20">
    <property type="entry name" value="5' to 3' exonuclease, C-terminal subdomain"/>
    <property type="match status" value="1"/>
</dbReference>
<name>B1I2R6_DESAP</name>
<evidence type="ECO:0000256" key="3">
    <source>
        <dbReference type="HAMAP-Rule" id="MF_01113"/>
    </source>
</evidence>
<dbReference type="GO" id="GO:0003887">
    <property type="term" value="F:DNA-directed DNA polymerase activity"/>
    <property type="evidence" value="ECO:0007669"/>
    <property type="project" value="UniProtKB-UniRule"/>
</dbReference>
<dbReference type="PANTHER" id="PTHR11076:SF33">
    <property type="entry name" value="DNA POLYMERASE KAPPA"/>
    <property type="match status" value="1"/>
</dbReference>
<keyword evidence="3" id="KW-0963">Cytoplasm</keyword>
<evidence type="ECO:0000256" key="2">
    <source>
        <dbReference type="ARBA" id="ARBA00022457"/>
    </source>
</evidence>
<keyword evidence="3" id="KW-0227">DNA damage</keyword>
<dbReference type="InterPro" id="IPR036775">
    <property type="entry name" value="DNA_pol_Y-fam_lit_finger_sf"/>
</dbReference>
<dbReference type="PROSITE" id="PS50173">
    <property type="entry name" value="UMUC"/>
    <property type="match status" value="1"/>
</dbReference>
<dbReference type="CDD" id="cd03586">
    <property type="entry name" value="PolY_Pol_IV_kappa"/>
    <property type="match status" value="1"/>
</dbReference>
<dbReference type="Gene3D" id="3.40.1170.60">
    <property type="match status" value="1"/>
</dbReference>
<dbReference type="GO" id="GO:0042276">
    <property type="term" value="P:error-prone translesion synthesis"/>
    <property type="evidence" value="ECO:0007669"/>
    <property type="project" value="TreeGrafter"/>
</dbReference>
<dbReference type="GO" id="GO:0006261">
    <property type="term" value="P:DNA-templated DNA replication"/>
    <property type="evidence" value="ECO:0007669"/>
    <property type="project" value="UniProtKB-UniRule"/>
</dbReference>
<comment type="function">
    <text evidence="3">Poorly processive, error-prone DNA polymerase involved in untargeted mutagenesis. Copies undamaged DNA at stalled replication forks, which arise in vivo from mismatched or misaligned primer ends. These misaligned primers can be extended by PolIV. Exhibits no 3'-5' exonuclease (proofreading) activity. May be involved in translesional synthesis, in conjunction with the beta clamp from PolIII.</text>
</comment>
<dbReference type="InterPro" id="IPR050116">
    <property type="entry name" value="DNA_polymerase-Y"/>
</dbReference>
<keyword evidence="3" id="KW-0479">Metal-binding</keyword>
<dbReference type="AlphaFoldDB" id="B1I2R6"/>
<feature type="binding site" evidence="3">
    <location>
        <position position="9"/>
    </location>
    <ligand>
        <name>Mg(2+)</name>
        <dbReference type="ChEBI" id="CHEBI:18420"/>
    </ligand>
</feature>
<dbReference type="Pfam" id="PF00817">
    <property type="entry name" value="IMS"/>
    <property type="match status" value="1"/>
</dbReference>
<organism evidence="5 6">
    <name type="scientific">Desulforudis audaxviator (strain MP104C)</name>
    <dbReference type="NCBI Taxonomy" id="477974"/>
    <lineage>
        <taxon>Bacteria</taxon>
        <taxon>Bacillati</taxon>
        <taxon>Bacillota</taxon>
        <taxon>Clostridia</taxon>
        <taxon>Thermoanaerobacterales</taxon>
        <taxon>Candidatus Desulforudaceae</taxon>
        <taxon>Candidatus Desulforudis</taxon>
    </lineage>
</organism>
<dbReference type="InterPro" id="IPR043502">
    <property type="entry name" value="DNA/RNA_pol_sf"/>
</dbReference>
<dbReference type="EMBL" id="CP000860">
    <property type="protein sequence ID" value="ACA59282.1"/>
    <property type="molecule type" value="Genomic_DNA"/>
</dbReference>
<keyword evidence="3" id="KW-0238">DNA-binding</keyword>
<dbReference type="GO" id="GO:0009432">
    <property type="term" value="P:SOS response"/>
    <property type="evidence" value="ECO:0007669"/>
    <property type="project" value="TreeGrafter"/>
</dbReference>
<evidence type="ECO:0000313" key="5">
    <source>
        <dbReference type="EMBL" id="ACA59282.1"/>
    </source>
</evidence>
<gene>
    <name evidence="3" type="primary">dinB</name>
    <name evidence="5" type="ordered locus">Daud_0758</name>
</gene>
<dbReference type="Proteomes" id="UP000008544">
    <property type="component" value="Chromosome"/>
</dbReference>
<keyword evidence="2 3" id="KW-0515">Mutator protein</keyword>
<feature type="binding site" evidence="3">
    <location>
        <position position="105"/>
    </location>
    <ligand>
        <name>Mg(2+)</name>
        <dbReference type="ChEBI" id="CHEBI:18420"/>
    </ligand>
</feature>
<keyword evidence="3 5" id="KW-0548">Nucleotidyltransferase</keyword>
<keyword evidence="3 5" id="KW-0239">DNA-directed DNA polymerase</keyword>
<evidence type="ECO:0000256" key="1">
    <source>
        <dbReference type="ARBA" id="ARBA00010945"/>
    </source>
</evidence>
<dbReference type="SUPFAM" id="SSF56672">
    <property type="entry name" value="DNA/RNA polymerases"/>
    <property type="match status" value="1"/>
</dbReference>
<dbReference type="STRING" id="477974.Daud_0758"/>
<feature type="site" description="Substrate discrimination" evidence="3">
    <location>
        <position position="14"/>
    </location>
</feature>
<dbReference type="InterPro" id="IPR022880">
    <property type="entry name" value="DNApol_IV"/>
</dbReference>
<feature type="domain" description="UmuC" evidence="4">
    <location>
        <begin position="5"/>
        <end position="187"/>
    </location>
</feature>
<comment type="similarity">
    <text evidence="1 3">Belongs to the DNA polymerase type-Y family.</text>
</comment>
<dbReference type="eggNOG" id="COG0389">
    <property type="taxonomic scope" value="Bacteria"/>
</dbReference>
<dbReference type="EC" id="2.7.7.7" evidence="3"/>
<dbReference type="InterPro" id="IPR043128">
    <property type="entry name" value="Rev_trsase/Diguanyl_cyclase"/>
</dbReference>
<dbReference type="RefSeq" id="WP_012301868.1">
    <property type="nucleotide sequence ID" value="NC_010424.1"/>
</dbReference>
<dbReference type="Gene3D" id="3.30.70.270">
    <property type="match status" value="1"/>
</dbReference>
<keyword evidence="3" id="KW-0234">DNA repair</keyword>
<reference evidence="6" key="1">
    <citation type="submission" date="2007-10" db="EMBL/GenBank/DDBJ databases">
        <title>Complete sequence of chromosome of Desulforudis audaxviator MP104C.</title>
        <authorList>
            <person name="Copeland A."/>
            <person name="Lucas S."/>
            <person name="Lapidus A."/>
            <person name="Barry K."/>
            <person name="Glavina del Rio T."/>
            <person name="Dalin E."/>
            <person name="Tice H."/>
            <person name="Bruce D."/>
            <person name="Pitluck S."/>
            <person name="Lowry S.R."/>
            <person name="Larimer F."/>
            <person name="Land M.L."/>
            <person name="Hauser L."/>
            <person name="Kyrpides N."/>
            <person name="Ivanova N.N."/>
            <person name="Richardson P."/>
        </authorList>
    </citation>
    <scope>NUCLEOTIDE SEQUENCE [LARGE SCALE GENOMIC DNA]</scope>
    <source>
        <strain evidence="6">MP104C</strain>
    </source>
</reference>
<dbReference type="Pfam" id="PF11798">
    <property type="entry name" value="IMS_HHH"/>
    <property type="match status" value="1"/>
</dbReference>
<dbReference type="NCBIfam" id="NF002848">
    <property type="entry name" value="PRK03103.1"/>
    <property type="match status" value="1"/>
</dbReference>
<reference evidence="5 6" key="2">
    <citation type="journal article" date="2008" name="Science">
        <title>Environmental genomics reveals a single-species ecosystem deep within Earth.</title>
        <authorList>
            <person name="Chivian D."/>
            <person name="Brodie E.L."/>
            <person name="Alm E.J."/>
            <person name="Culley D.E."/>
            <person name="Dehal P.S."/>
            <person name="Desantis T.Z."/>
            <person name="Gihring T.M."/>
            <person name="Lapidus A."/>
            <person name="Lin L.H."/>
            <person name="Lowry S.R."/>
            <person name="Moser D.P."/>
            <person name="Richardson P.M."/>
            <person name="Southam G."/>
            <person name="Wanger G."/>
            <person name="Pratt L.M."/>
            <person name="Andersen G.L."/>
            <person name="Hazen T.C."/>
            <person name="Brockman F.J."/>
            <person name="Arkin A.P."/>
            <person name="Onstott T.C."/>
        </authorList>
    </citation>
    <scope>NUCLEOTIDE SEQUENCE [LARGE SCALE GENOMIC DNA]</scope>
    <source>
        <strain evidence="5 6">MP104C</strain>
    </source>
</reference>
<dbReference type="NCBIfam" id="NF002677">
    <property type="entry name" value="PRK02406.1"/>
    <property type="match status" value="1"/>
</dbReference>
<keyword evidence="3 5" id="KW-0808">Transferase</keyword>
<dbReference type="HAMAP" id="MF_01113">
    <property type="entry name" value="DNApol_IV"/>
    <property type="match status" value="1"/>
</dbReference>
<dbReference type="Gene3D" id="3.30.1490.100">
    <property type="entry name" value="DNA polymerase, Y-family, little finger domain"/>
    <property type="match status" value="1"/>
</dbReference>
<dbReference type="InterPro" id="IPR001126">
    <property type="entry name" value="UmuC"/>
</dbReference>
<dbReference type="SUPFAM" id="SSF100879">
    <property type="entry name" value="Lesion bypass DNA polymerase (Y-family), little finger domain"/>
    <property type="match status" value="1"/>
</dbReference>
<dbReference type="HOGENOM" id="CLU_012348_1_1_9"/>
<keyword evidence="3" id="KW-0460">Magnesium</keyword>
<dbReference type="KEGG" id="dau:Daud_0758"/>
<comment type="catalytic activity">
    <reaction evidence="3">
        <text>DNA(n) + a 2'-deoxyribonucleoside 5'-triphosphate = DNA(n+1) + diphosphate</text>
        <dbReference type="Rhea" id="RHEA:22508"/>
        <dbReference type="Rhea" id="RHEA-COMP:17339"/>
        <dbReference type="Rhea" id="RHEA-COMP:17340"/>
        <dbReference type="ChEBI" id="CHEBI:33019"/>
        <dbReference type="ChEBI" id="CHEBI:61560"/>
        <dbReference type="ChEBI" id="CHEBI:173112"/>
        <dbReference type="EC" id="2.7.7.7"/>
    </reaction>
</comment>